<dbReference type="AlphaFoldDB" id="A0A6J6Z9N5"/>
<feature type="domain" description="SecA family profile" evidence="18">
    <location>
        <begin position="2"/>
        <end position="615"/>
    </location>
</feature>
<dbReference type="PROSITE" id="PS51196">
    <property type="entry name" value="SECA_MOTOR_DEAD"/>
    <property type="match status" value="1"/>
</dbReference>
<dbReference type="GO" id="GO:0005886">
    <property type="term" value="C:plasma membrane"/>
    <property type="evidence" value="ECO:0007669"/>
    <property type="project" value="UniProtKB-SubCell"/>
</dbReference>
<dbReference type="Pfam" id="PF07517">
    <property type="entry name" value="SecA_DEAD"/>
    <property type="match status" value="1"/>
</dbReference>
<dbReference type="SUPFAM" id="SSF81767">
    <property type="entry name" value="Pre-protein crosslinking domain of SecA"/>
    <property type="match status" value="1"/>
</dbReference>
<evidence type="ECO:0000259" key="16">
    <source>
        <dbReference type="PROSITE" id="PS51192"/>
    </source>
</evidence>
<dbReference type="InterPro" id="IPR011115">
    <property type="entry name" value="SecA_DEAD"/>
</dbReference>
<evidence type="ECO:0000256" key="2">
    <source>
        <dbReference type="ARBA" id="ARBA00004202"/>
    </source>
</evidence>
<dbReference type="Pfam" id="PF02810">
    <property type="entry name" value="SEC-C"/>
    <property type="match status" value="1"/>
</dbReference>
<dbReference type="Gene3D" id="3.40.50.300">
    <property type="entry name" value="P-loop containing nucleotide triphosphate hydrolases"/>
    <property type="match status" value="2"/>
</dbReference>
<evidence type="ECO:0000256" key="5">
    <source>
        <dbReference type="ARBA" id="ARBA00022475"/>
    </source>
</evidence>
<evidence type="ECO:0000256" key="10">
    <source>
        <dbReference type="ARBA" id="ARBA00022840"/>
    </source>
</evidence>
<dbReference type="FunFam" id="3.40.50.300:FF:000113">
    <property type="entry name" value="Preprotein translocase subunit SecA"/>
    <property type="match status" value="1"/>
</dbReference>
<dbReference type="FunFam" id="1.10.3060.10:FF:000002">
    <property type="entry name" value="Preprotein translocase subunit SecA"/>
    <property type="match status" value="1"/>
</dbReference>
<dbReference type="PANTHER" id="PTHR30612:SF0">
    <property type="entry name" value="CHLOROPLAST PROTEIN-TRANSPORTING ATPASE"/>
    <property type="match status" value="1"/>
</dbReference>
<dbReference type="InterPro" id="IPR036670">
    <property type="entry name" value="SecA_X-link_sf"/>
</dbReference>
<dbReference type="GO" id="GO:0046872">
    <property type="term" value="F:metal ion binding"/>
    <property type="evidence" value="ECO:0007669"/>
    <property type="project" value="UniProtKB-KW"/>
</dbReference>
<dbReference type="NCBIfam" id="TIGR00963">
    <property type="entry name" value="secA"/>
    <property type="match status" value="1"/>
</dbReference>
<sequence>MAAFLDRILRAGEGRVVRELTKIAAEVNSHEAKISSLNDEELRGMTVAFKERFAQGESLDDLLPESFAVVREAAKRTLGQRHYDVQIMGGAALHRGNIAEMRTGEGKTLVATLPSYLNALAGRGVHVVTTNDYLAERDSEWMGRIHRFLGLHVGVILASMTPVERRAAYAADITYGTNNEFGFDYLRDNMAWTLEDCVQRDHFFAVVDEVDSILIDEARTPLIISGPADKATKWYVEFTNIANKLQRDVHYEVDEKKRISSILEEGVTKVEELLGIGNLYESVNTPLIGYLNNSVRAKELFKRDKDYVVMNGELLIVDEHTGRVLSGRRYSDGMHQALEAKERIDIKDENQTLATITLQNYFRLYEKISGMTGTAMTEASEFHQIYKLGVVPIPTNREMIRADQADLVYKTEAGKYEAVAQDIVERHRKGQPVLIGTVSVEKSEELSAVLRKNGVAHEVLNAKHHEREAAIIARAGTVGAVTVATNMAGRGTDIMLGGNPEFMADFELQRRGLSPVDTPEEYESAWPDEIAKQKAAVAKGHEEVVDLGGLYVLGTERHESRRIDNQLRGRSGRQGDPGESRFYLSLQDELMRRFNSGLVERFLSAAGIPDDTPIESKMVSNAIRSAQTQVESQNFEIRKNVLKYDDVLNRQRQVVYVERRLVLEGADIKDQVDTFLQDTLSAYVAAATADKYPEDWDLETLWTALKALYPVSFTIEDLDKELGGRGALDSDYLQQRVIDDAVAAYVKREELLTSEVMRELERKVLLSVFDRKWREHLYEMDYLQEGIGLRAMAQRDPLVEYQREGFDLFSAMMDAIKEEIAGYLFNVEVSVEESSNEVSAKGIETHQVPAQLQYSAADESGVQNSGGVSRNAPCPCGSGKKYKRCHGAS</sequence>
<dbReference type="InterPro" id="IPR020937">
    <property type="entry name" value="SecA_CS"/>
</dbReference>
<dbReference type="GO" id="GO:0006605">
    <property type="term" value="P:protein targeting"/>
    <property type="evidence" value="ECO:0007669"/>
    <property type="project" value="InterPro"/>
</dbReference>
<dbReference type="CDD" id="cd17928">
    <property type="entry name" value="DEXDc_SecA"/>
    <property type="match status" value="1"/>
</dbReference>
<name>A0A6J6Z9N5_9ZZZZ</name>
<dbReference type="EMBL" id="CAFABH010000001">
    <property type="protein sequence ID" value="CAB4818470.1"/>
    <property type="molecule type" value="Genomic_DNA"/>
</dbReference>
<feature type="region of interest" description="Disordered" evidence="15">
    <location>
        <begin position="858"/>
        <end position="881"/>
    </location>
</feature>
<dbReference type="FunFam" id="3.90.1440.10:FF:000002">
    <property type="entry name" value="Protein translocase subunit SecA"/>
    <property type="match status" value="1"/>
</dbReference>
<dbReference type="InterPro" id="IPR011116">
    <property type="entry name" value="SecA_Wing/Scaffold"/>
</dbReference>
<dbReference type="InterPro" id="IPR011130">
    <property type="entry name" value="SecA_preprotein_X-link_dom"/>
</dbReference>
<evidence type="ECO:0000256" key="13">
    <source>
        <dbReference type="ARBA" id="ARBA00023010"/>
    </source>
</evidence>
<dbReference type="GO" id="GO:0017038">
    <property type="term" value="P:protein import"/>
    <property type="evidence" value="ECO:0007669"/>
    <property type="project" value="InterPro"/>
</dbReference>
<keyword evidence="5" id="KW-1003">Cell membrane</keyword>
<dbReference type="Gene3D" id="3.90.1440.10">
    <property type="entry name" value="SecA, preprotein cross-linking domain"/>
    <property type="match status" value="1"/>
</dbReference>
<dbReference type="GO" id="GO:0005829">
    <property type="term" value="C:cytosol"/>
    <property type="evidence" value="ECO:0007669"/>
    <property type="project" value="TreeGrafter"/>
</dbReference>
<dbReference type="GO" id="GO:0006886">
    <property type="term" value="P:intracellular protein transport"/>
    <property type="evidence" value="ECO:0007669"/>
    <property type="project" value="InterPro"/>
</dbReference>
<reference evidence="19" key="1">
    <citation type="submission" date="2020-05" db="EMBL/GenBank/DDBJ databases">
        <authorList>
            <person name="Chiriac C."/>
            <person name="Salcher M."/>
            <person name="Ghai R."/>
            <person name="Kavagutti S V."/>
        </authorList>
    </citation>
    <scope>NUCLEOTIDE SEQUENCE</scope>
</reference>
<protein>
    <submittedName>
        <fullName evidence="19">Unannotated protein</fullName>
    </submittedName>
</protein>
<dbReference type="SMART" id="SM00958">
    <property type="entry name" value="SecA_PP_bind"/>
    <property type="match status" value="1"/>
</dbReference>
<organism evidence="19">
    <name type="scientific">freshwater metagenome</name>
    <dbReference type="NCBI Taxonomy" id="449393"/>
    <lineage>
        <taxon>unclassified sequences</taxon>
        <taxon>metagenomes</taxon>
        <taxon>ecological metagenomes</taxon>
    </lineage>
</organism>
<dbReference type="Gene3D" id="1.10.3060.10">
    <property type="entry name" value="Helical scaffold and wing domains of SecA"/>
    <property type="match status" value="1"/>
</dbReference>
<dbReference type="PROSITE" id="PS51194">
    <property type="entry name" value="HELICASE_CTER"/>
    <property type="match status" value="1"/>
</dbReference>
<evidence type="ECO:0000256" key="4">
    <source>
        <dbReference type="ARBA" id="ARBA00022448"/>
    </source>
</evidence>
<dbReference type="NCBIfam" id="NF009538">
    <property type="entry name" value="PRK12904.1"/>
    <property type="match status" value="1"/>
</dbReference>
<evidence type="ECO:0000256" key="9">
    <source>
        <dbReference type="ARBA" id="ARBA00022833"/>
    </source>
</evidence>
<dbReference type="Pfam" id="PF07516">
    <property type="entry name" value="SecA_SW"/>
    <property type="match status" value="1"/>
</dbReference>
<keyword evidence="4" id="KW-0813">Transport</keyword>
<dbReference type="PROSITE" id="PS51192">
    <property type="entry name" value="HELICASE_ATP_BIND_1"/>
    <property type="match status" value="1"/>
</dbReference>
<accession>A0A6J6Z9N5</accession>
<dbReference type="InterPro" id="IPR044722">
    <property type="entry name" value="SecA_SF2_C"/>
</dbReference>
<dbReference type="Pfam" id="PF01043">
    <property type="entry name" value="SecA_PP_bind"/>
    <property type="match status" value="1"/>
</dbReference>
<dbReference type="PANTHER" id="PTHR30612">
    <property type="entry name" value="SECA INNER MEMBRANE COMPONENT OF SEC PROTEIN SECRETION SYSTEM"/>
    <property type="match status" value="1"/>
</dbReference>
<evidence type="ECO:0000256" key="14">
    <source>
        <dbReference type="ARBA" id="ARBA00023136"/>
    </source>
</evidence>
<dbReference type="HAMAP" id="MF_01382">
    <property type="entry name" value="SecA"/>
    <property type="match status" value="1"/>
</dbReference>
<dbReference type="PRINTS" id="PR00906">
    <property type="entry name" value="SECA"/>
</dbReference>
<dbReference type="InterPro" id="IPR014018">
    <property type="entry name" value="SecA_motor_DEAD"/>
</dbReference>
<evidence type="ECO:0000256" key="8">
    <source>
        <dbReference type="ARBA" id="ARBA00022741"/>
    </source>
</evidence>
<feature type="domain" description="Helicase C-terminal" evidence="17">
    <location>
        <begin position="401"/>
        <end position="620"/>
    </location>
</feature>
<proteinExistence type="inferred from homology"/>
<keyword evidence="6" id="KW-0963">Cytoplasm</keyword>
<keyword evidence="11" id="KW-0653">Protein transport</keyword>
<dbReference type="SUPFAM" id="SSF81886">
    <property type="entry name" value="Helical scaffold and wing domains of SecA"/>
    <property type="match status" value="1"/>
</dbReference>
<keyword evidence="10" id="KW-0067">ATP-binding</keyword>
<evidence type="ECO:0000259" key="17">
    <source>
        <dbReference type="PROSITE" id="PS51194"/>
    </source>
</evidence>
<dbReference type="SUPFAM" id="SSF52540">
    <property type="entry name" value="P-loop containing nucleoside triphosphate hydrolases"/>
    <property type="match status" value="2"/>
</dbReference>
<dbReference type="InterPro" id="IPR036266">
    <property type="entry name" value="SecA_Wing/Scaffold_sf"/>
</dbReference>
<dbReference type="InterPro" id="IPR001650">
    <property type="entry name" value="Helicase_C-like"/>
</dbReference>
<evidence type="ECO:0000259" key="18">
    <source>
        <dbReference type="PROSITE" id="PS51196"/>
    </source>
</evidence>
<evidence type="ECO:0000256" key="15">
    <source>
        <dbReference type="SAM" id="MobiDB-lite"/>
    </source>
</evidence>
<dbReference type="GO" id="GO:0005524">
    <property type="term" value="F:ATP binding"/>
    <property type="evidence" value="ECO:0007669"/>
    <property type="project" value="UniProtKB-KW"/>
</dbReference>
<dbReference type="GO" id="GO:0043952">
    <property type="term" value="P:protein transport by the Sec complex"/>
    <property type="evidence" value="ECO:0007669"/>
    <property type="project" value="TreeGrafter"/>
</dbReference>
<evidence type="ECO:0000256" key="1">
    <source>
        <dbReference type="ARBA" id="ARBA00001947"/>
    </source>
</evidence>
<comment type="cofactor">
    <cofactor evidence="1">
        <name>Zn(2+)</name>
        <dbReference type="ChEBI" id="CHEBI:29105"/>
    </cofactor>
</comment>
<keyword evidence="12" id="KW-1278">Translocase</keyword>
<dbReference type="Pfam" id="PF21090">
    <property type="entry name" value="P-loop_SecA"/>
    <property type="match status" value="1"/>
</dbReference>
<evidence type="ECO:0000256" key="11">
    <source>
        <dbReference type="ARBA" id="ARBA00022927"/>
    </source>
</evidence>
<evidence type="ECO:0000313" key="19">
    <source>
        <dbReference type="EMBL" id="CAB4818470.1"/>
    </source>
</evidence>
<dbReference type="SMART" id="SM00957">
    <property type="entry name" value="SecA_DEAD"/>
    <property type="match status" value="1"/>
</dbReference>
<evidence type="ECO:0000256" key="6">
    <source>
        <dbReference type="ARBA" id="ARBA00022490"/>
    </source>
</evidence>
<comment type="similarity">
    <text evidence="3">Belongs to the SecA family.</text>
</comment>
<keyword evidence="14" id="KW-0472">Membrane</keyword>
<dbReference type="InterPro" id="IPR000185">
    <property type="entry name" value="SecA"/>
</dbReference>
<feature type="domain" description="Helicase ATP-binding" evidence="16">
    <location>
        <begin position="88"/>
        <end position="245"/>
    </location>
</feature>
<dbReference type="GO" id="GO:0031522">
    <property type="term" value="C:cell envelope Sec protein transport complex"/>
    <property type="evidence" value="ECO:0007669"/>
    <property type="project" value="TreeGrafter"/>
</dbReference>
<dbReference type="CDD" id="cd18803">
    <property type="entry name" value="SF2_C_secA"/>
    <property type="match status" value="1"/>
</dbReference>
<keyword evidence="9" id="KW-0862">Zinc</keyword>
<evidence type="ECO:0000256" key="7">
    <source>
        <dbReference type="ARBA" id="ARBA00022723"/>
    </source>
</evidence>
<gene>
    <name evidence="19" type="ORF">UFOPK3174_00059</name>
</gene>
<evidence type="ECO:0000256" key="12">
    <source>
        <dbReference type="ARBA" id="ARBA00022967"/>
    </source>
</evidence>
<dbReference type="InterPro" id="IPR004027">
    <property type="entry name" value="SEC_C_motif"/>
</dbReference>
<dbReference type="FunFam" id="3.40.50.300:FF:000334">
    <property type="entry name" value="Protein translocase subunit SecA"/>
    <property type="match status" value="1"/>
</dbReference>
<dbReference type="InterPro" id="IPR027417">
    <property type="entry name" value="P-loop_NTPase"/>
</dbReference>
<keyword evidence="13" id="KW-0811">Translocation</keyword>
<dbReference type="PROSITE" id="PS01312">
    <property type="entry name" value="SECA"/>
    <property type="match status" value="1"/>
</dbReference>
<keyword evidence="7" id="KW-0479">Metal-binding</keyword>
<dbReference type="InterPro" id="IPR014001">
    <property type="entry name" value="Helicase_ATP-bd"/>
</dbReference>
<comment type="subcellular location">
    <subcellularLocation>
        <location evidence="2">Cell membrane</location>
        <topology evidence="2">Peripheral membrane protein</topology>
    </subcellularLocation>
</comment>
<evidence type="ECO:0000256" key="3">
    <source>
        <dbReference type="ARBA" id="ARBA00007650"/>
    </source>
</evidence>
<keyword evidence="8" id="KW-0547">Nucleotide-binding</keyword>